<proteinExistence type="predicted"/>
<dbReference type="AlphaFoldDB" id="A0A1Y2HYI0"/>
<accession>A0A1Y2HYI0</accession>
<dbReference type="OrthoDB" id="3366990at2759"/>
<feature type="region of interest" description="Disordered" evidence="1">
    <location>
        <begin position="55"/>
        <end position="87"/>
    </location>
</feature>
<protein>
    <recommendedName>
        <fullName evidence="2">Myb-like domain-containing protein</fullName>
    </recommendedName>
</protein>
<feature type="domain" description="Myb-like" evidence="2">
    <location>
        <begin position="347"/>
        <end position="399"/>
    </location>
</feature>
<feature type="compositionally biased region" description="Low complexity" evidence="1">
    <location>
        <begin position="315"/>
        <end position="334"/>
    </location>
</feature>
<dbReference type="InterPro" id="IPR001005">
    <property type="entry name" value="SANT/Myb"/>
</dbReference>
<evidence type="ECO:0000313" key="4">
    <source>
        <dbReference type="Proteomes" id="UP000193411"/>
    </source>
</evidence>
<feature type="compositionally biased region" description="Low complexity" evidence="1">
    <location>
        <begin position="268"/>
        <end position="285"/>
    </location>
</feature>
<dbReference type="SUPFAM" id="SSF46689">
    <property type="entry name" value="Homeodomain-like"/>
    <property type="match status" value="1"/>
</dbReference>
<gene>
    <name evidence="3" type="ORF">BCR44DRAFT_1426985</name>
</gene>
<feature type="region of interest" description="Disordered" evidence="1">
    <location>
        <begin position="105"/>
        <end position="154"/>
    </location>
</feature>
<feature type="compositionally biased region" description="Low complexity" evidence="1">
    <location>
        <begin position="566"/>
        <end position="583"/>
    </location>
</feature>
<feature type="compositionally biased region" description="Basic residues" evidence="1">
    <location>
        <begin position="339"/>
        <end position="348"/>
    </location>
</feature>
<dbReference type="STRING" id="765915.A0A1Y2HYI0"/>
<dbReference type="Proteomes" id="UP000193411">
    <property type="component" value="Unassembled WGS sequence"/>
</dbReference>
<dbReference type="InterPro" id="IPR009057">
    <property type="entry name" value="Homeodomain-like_sf"/>
</dbReference>
<feature type="compositionally biased region" description="Low complexity" evidence="1">
    <location>
        <begin position="293"/>
        <end position="303"/>
    </location>
</feature>
<feature type="compositionally biased region" description="Acidic residues" evidence="1">
    <location>
        <begin position="603"/>
        <end position="618"/>
    </location>
</feature>
<evidence type="ECO:0000256" key="1">
    <source>
        <dbReference type="SAM" id="MobiDB-lite"/>
    </source>
</evidence>
<evidence type="ECO:0000259" key="2">
    <source>
        <dbReference type="SMART" id="SM00717"/>
    </source>
</evidence>
<feature type="region of interest" description="Disordered" evidence="1">
    <location>
        <begin position="185"/>
        <end position="206"/>
    </location>
</feature>
<dbReference type="CDD" id="cd11660">
    <property type="entry name" value="SANT_TRF"/>
    <property type="match status" value="1"/>
</dbReference>
<feature type="compositionally biased region" description="Low complexity" evidence="1">
    <location>
        <begin position="138"/>
        <end position="154"/>
    </location>
</feature>
<sequence>MWAGMFDLWNSHIVSPTAHAPQPMPGDARELLRQLVWDRVKLLAPALADVHVPNPRPFIKTDPQDDPTGGVVRKRSRLSDPVPMADRRVPPLMLDMTADSDLDEDDMARQAAQQAHAHARGGHRVTASGAHKRQHTTSSAESLSSSPAKVAAHAAAPPFKRLKTADHAAQVASIGVSSARHANVGIDTDADGNPGGAWDDMQVDTDMGPFFPAPPAPEPLGAGDIMMQDAIHDQDQPPQDDDNGGNLPALRRSEFQSPGRQLQQGVLSSSSSPARAFARGPSSSPARRHVLGAASASALASPARSEHGRSLSTSPARAAPDFAPQAPAAAAPGAIHRDRPMHRRRAPRIKWTPEEEDALERAMGECDGSWARMLRKYPEELGRFTQVQLKDKARNVRAKRERAGEDLGVFALATTYPAKERDGAEEEQGAATGARRQRRVRAAAAAAAASGQEDDEREEEDEERDADADEFPIRVGRGSWRMARQLGQPLALSNAQDGGHGEENSDEQESQQGHESQGEPQEQPGQGDQDREEDEEGDQQHAAAPSPPRQTRNSRGARRPPRRPMPRVTRSSARIAASQSEAAEGQEKDEDEEGQQLGHSQEDLDEYRPEEDDDEDDA</sequence>
<feature type="region of interest" description="Disordered" evidence="1">
    <location>
        <begin position="232"/>
        <end position="352"/>
    </location>
</feature>
<feature type="compositionally biased region" description="Acidic residues" evidence="1">
    <location>
        <begin position="452"/>
        <end position="470"/>
    </location>
</feature>
<keyword evidence="4" id="KW-1185">Reference proteome</keyword>
<evidence type="ECO:0000313" key="3">
    <source>
        <dbReference type="EMBL" id="ORZ39666.1"/>
    </source>
</evidence>
<name>A0A1Y2HYI0_9FUNG</name>
<dbReference type="Gene3D" id="1.10.10.60">
    <property type="entry name" value="Homeodomain-like"/>
    <property type="match status" value="1"/>
</dbReference>
<feature type="region of interest" description="Disordered" evidence="1">
    <location>
        <begin position="416"/>
        <end position="618"/>
    </location>
</feature>
<reference evidence="3 4" key="1">
    <citation type="submission" date="2016-07" db="EMBL/GenBank/DDBJ databases">
        <title>Pervasive Adenine N6-methylation of Active Genes in Fungi.</title>
        <authorList>
            <consortium name="DOE Joint Genome Institute"/>
            <person name="Mondo S.J."/>
            <person name="Dannebaum R.O."/>
            <person name="Kuo R.C."/>
            <person name="Labutti K."/>
            <person name="Haridas S."/>
            <person name="Kuo A."/>
            <person name="Salamov A."/>
            <person name="Ahrendt S.R."/>
            <person name="Lipzen A."/>
            <person name="Sullivan W."/>
            <person name="Andreopoulos W.B."/>
            <person name="Clum A."/>
            <person name="Lindquist E."/>
            <person name="Daum C."/>
            <person name="Ramamoorthy G.K."/>
            <person name="Gryganskyi A."/>
            <person name="Culley D."/>
            <person name="Magnuson J.K."/>
            <person name="James T.Y."/>
            <person name="O'Malley M.A."/>
            <person name="Stajich J.E."/>
            <person name="Spatafora J.W."/>
            <person name="Visel A."/>
            <person name="Grigoriev I.V."/>
        </authorList>
    </citation>
    <scope>NUCLEOTIDE SEQUENCE [LARGE SCALE GENOMIC DNA]</scope>
    <source>
        <strain evidence="3 4">PL171</strain>
    </source>
</reference>
<comment type="caution">
    <text evidence="3">The sequence shown here is derived from an EMBL/GenBank/DDBJ whole genome shotgun (WGS) entry which is preliminary data.</text>
</comment>
<dbReference type="SMART" id="SM00717">
    <property type="entry name" value="SANT"/>
    <property type="match status" value="1"/>
</dbReference>
<feature type="compositionally biased region" description="Basic residues" evidence="1">
    <location>
        <begin position="555"/>
        <end position="565"/>
    </location>
</feature>
<feature type="compositionally biased region" description="Low complexity" evidence="1">
    <location>
        <begin position="510"/>
        <end position="527"/>
    </location>
</feature>
<feature type="compositionally biased region" description="Polar residues" evidence="1">
    <location>
        <begin position="255"/>
        <end position="267"/>
    </location>
</feature>
<dbReference type="EMBL" id="MCFL01000005">
    <property type="protein sequence ID" value="ORZ39666.1"/>
    <property type="molecule type" value="Genomic_DNA"/>
</dbReference>
<organism evidence="3 4">
    <name type="scientific">Catenaria anguillulae PL171</name>
    <dbReference type="NCBI Taxonomy" id="765915"/>
    <lineage>
        <taxon>Eukaryota</taxon>
        <taxon>Fungi</taxon>
        <taxon>Fungi incertae sedis</taxon>
        <taxon>Blastocladiomycota</taxon>
        <taxon>Blastocladiomycetes</taxon>
        <taxon>Blastocladiales</taxon>
        <taxon>Catenariaceae</taxon>
        <taxon>Catenaria</taxon>
    </lineage>
</organism>